<proteinExistence type="predicted"/>
<name>A0A5C3DYH4_9BASI</name>
<evidence type="ECO:0000256" key="1">
    <source>
        <dbReference type="SAM" id="MobiDB-lite"/>
    </source>
</evidence>
<gene>
    <name evidence="2" type="ORF">UTRI_02155_B</name>
</gene>
<sequence length="341" mass="38484">MPPGPYDTRSSRKRKAAQSLSQSKSTGTASTADLAIPQTEQRSPRKTAAVETASQTENATSNEAAKLMSLHDKVFGLEKQVEALIQQAKLKDKYSEHIDMIIQVQKNGFEFHKDHAARIEALEAQLRGQTSQAQASRTRSYTQSAQHHAEASLRVPRTNQSAVPAPRSTPPKVVKHSPVWFCQSVEQLMGSGVMQRNWPQSILKKLAEQSGYSYKDLRKRYPFRLSPWSTFCSNFREHFVEPCSAELVSTLLNKVRLEPVGSLENFIQMFRMLMYSAPVDGPSDNTFQTQFLSKLPRTVFADFLTKELVHPAGNMEELFRRVKLYRKQPVVIDISGSTHDD</sequence>
<dbReference type="Proteomes" id="UP000324022">
    <property type="component" value="Unassembled WGS sequence"/>
</dbReference>
<dbReference type="AlphaFoldDB" id="A0A5C3DYH4"/>
<feature type="region of interest" description="Disordered" evidence="1">
    <location>
        <begin position="128"/>
        <end position="171"/>
    </location>
</feature>
<organism evidence="2 3">
    <name type="scientific">Ustilago trichophora</name>
    <dbReference type="NCBI Taxonomy" id="86804"/>
    <lineage>
        <taxon>Eukaryota</taxon>
        <taxon>Fungi</taxon>
        <taxon>Dikarya</taxon>
        <taxon>Basidiomycota</taxon>
        <taxon>Ustilaginomycotina</taxon>
        <taxon>Ustilaginomycetes</taxon>
        <taxon>Ustilaginales</taxon>
        <taxon>Ustilaginaceae</taxon>
        <taxon>Ustilago</taxon>
    </lineage>
</organism>
<feature type="compositionally biased region" description="Polar residues" evidence="1">
    <location>
        <begin position="18"/>
        <end position="31"/>
    </location>
</feature>
<feature type="compositionally biased region" description="Polar residues" evidence="1">
    <location>
        <begin position="128"/>
        <end position="146"/>
    </location>
</feature>
<feature type="region of interest" description="Disordered" evidence="1">
    <location>
        <begin position="1"/>
        <end position="61"/>
    </location>
</feature>
<dbReference type="EMBL" id="OOIN01000003">
    <property type="protein sequence ID" value="SPO22149.1"/>
    <property type="molecule type" value="Genomic_DNA"/>
</dbReference>
<evidence type="ECO:0000313" key="2">
    <source>
        <dbReference type="EMBL" id="SPO22149.1"/>
    </source>
</evidence>
<evidence type="ECO:0000313" key="3">
    <source>
        <dbReference type="Proteomes" id="UP000324022"/>
    </source>
</evidence>
<keyword evidence="3" id="KW-1185">Reference proteome</keyword>
<evidence type="ECO:0008006" key="4">
    <source>
        <dbReference type="Google" id="ProtNLM"/>
    </source>
</evidence>
<feature type="compositionally biased region" description="Polar residues" evidence="1">
    <location>
        <begin position="52"/>
        <end position="61"/>
    </location>
</feature>
<protein>
    <recommendedName>
        <fullName evidence="4">Retrotransposon gag domain-containing protein</fullName>
    </recommendedName>
</protein>
<accession>A0A5C3DYH4</accession>
<reference evidence="2 3" key="1">
    <citation type="submission" date="2018-03" db="EMBL/GenBank/DDBJ databases">
        <authorList>
            <person name="Guldener U."/>
        </authorList>
    </citation>
    <scope>NUCLEOTIDE SEQUENCE [LARGE SCALE GENOMIC DNA]</scope>
    <source>
        <strain evidence="2 3">NBRC100155</strain>
    </source>
</reference>